<feature type="repeat" description="WD" evidence="3">
    <location>
        <begin position="1958"/>
        <end position="1988"/>
    </location>
</feature>
<dbReference type="PRINTS" id="PR00320">
    <property type="entry name" value="GPROTEINBRPT"/>
</dbReference>
<dbReference type="SUPFAM" id="SSF50978">
    <property type="entry name" value="WD40 repeat-like"/>
    <property type="match status" value="3"/>
</dbReference>
<feature type="repeat" description="WD" evidence="3">
    <location>
        <begin position="2142"/>
        <end position="2174"/>
    </location>
</feature>
<feature type="repeat" description="WD" evidence="3">
    <location>
        <begin position="2058"/>
        <end position="2090"/>
    </location>
</feature>
<dbReference type="EnsemblMetazoa" id="CapteT193037">
    <property type="protein sequence ID" value="CapteP193037"/>
    <property type="gene ID" value="CapteG193037"/>
</dbReference>
<dbReference type="InterPro" id="IPR025139">
    <property type="entry name" value="DUF4062"/>
</dbReference>
<keyword evidence="8" id="KW-1185">Reference proteome</keyword>
<dbReference type="InterPro" id="IPR057588">
    <property type="entry name" value="NWD1/2-like_WH"/>
</dbReference>
<dbReference type="Proteomes" id="UP000014760">
    <property type="component" value="Unassembled WGS sequence"/>
</dbReference>
<proteinExistence type="predicted"/>
<accession>R7UPJ1</accession>
<dbReference type="Pfam" id="PF25047">
    <property type="entry name" value="Beta-prop_TEP1_2nd"/>
    <property type="match status" value="1"/>
</dbReference>
<feature type="repeat" description="WD" evidence="3">
    <location>
        <begin position="1916"/>
        <end position="1957"/>
    </location>
</feature>
<feature type="repeat" description="WD" evidence="3">
    <location>
        <begin position="2320"/>
        <end position="2350"/>
    </location>
</feature>
<evidence type="ECO:0000313" key="7">
    <source>
        <dbReference type="EnsemblMetazoa" id="CapteP193037"/>
    </source>
</evidence>
<dbReference type="InterPro" id="IPR041452">
    <property type="entry name" value="APAF1_C"/>
</dbReference>
<dbReference type="InterPro" id="IPR036465">
    <property type="entry name" value="vWFA_dom_sf"/>
</dbReference>
<dbReference type="InterPro" id="IPR001680">
    <property type="entry name" value="WD40_rpt"/>
</dbReference>
<dbReference type="STRING" id="283909.R7UPJ1"/>
<dbReference type="Pfam" id="PF13271">
    <property type="entry name" value="DUF4062"/>
    <property type="match status" value="1"/>
</dbReference>
<evidence type="ECO:0000313" key="8">
    <source>
        <dbReference type="Proteomes" id="UP000014760"/>
    </source>
</evidence>
<feature type="compositionally biased region" description="Polar residues" evidence="4">
    <location>
        <begin position="30"/>
        <end position="45"/>
    </location>
</feature>
<dbReference type="GO" id="GO:0070034">
    <property type="term" value="F:telomerase RNA binding"/>
    <property type="evidence" value="ECO:0007669"/>
    <property type="project" value="TreeGrafter"/>
</dbReference>
<dbReference type="InterPro" id="IPR008858">
    <property type="entry name" value="TROVE_dom"/>
</dbReference>
<dbReference type="Gene3D" id="3.40.50.410">
    <property type="entry name" value="von Willebrand factor, type A domain"/>
    <property type="match status" value="1"/>
</dbReference>
<sequence>MDSFSGPTLKSGLPLTSSLQTLKPLETKSSISLSKTSVPSPSTLIKSEKTKKKPKKKFKVISDPKLVSQNDYDQESNNCEIPVYTLDHDVDQEVIEIPNFLPPEADILTLNRPLSDVHSVKQGFINVISASLIRAPDFKNATDSARLDFISAADSVYDHDAEFILKVALYTRCELNIRSTANFLLAYASNRPNCRSFMRKYFSASIRLPSDWIDVAEQYQVFHDKTIASGSIPSALRRAMVAKFPEFDKYQLAKYNKESSIKKKQKKDKKSGGSNQSARGRGRGGARGGRGRGRGIGRGRGRFEGSMHEIDTSSSSSDSSDDETAEKTDLVKFSFSVGSEPDEDLQQQRFTIKQLIRKLHITEPVEHVMSLIGKRYPETPEEFYKSRLPGIWDEMLAGKRMKLPIPETWETQVAMKGNKASTWEALLDHKKLPFMAMLRNLRNMIKAGISTKHHNLVLRKLTDESPQTKGVDVEEEEEEEGEEGGEEEVQNLWCKLLLEFTIHLPSFPLDSAVEYDPDVLKRYKKALDTSVKIATTFNITPIRGTTIILCDLTSAMLQPCTSGRGLGKPRNLMEVGVLLGLMCKHSCEECSMIVYGSSDHRTVDLEKGTILDNMESVIRLQTLLNSGSARPFPFPNDILTNILKDRSKIENLIILSAGLKMRSEEGRIVQDFLKKYRVMVNPDLLFANIDLSGGTAGVDAKMSSGHPNDISIAGYSDQILRWRTARVFISSTFRDMHGERDLLTRFVFPELRSRAEKRFLNVYEVDLRWGITEEDATNSKALELCLQELASCQFFVGMLGERYGWIPDAADFPSEPQFDYLRHLSGSSVTELEIEAGALSQVDEMREKAFLFFRDSTFETEIPKFWQQDFKAESSSNADKIHKLKSKIRSSGLEVYENYPCRWGGVVDGKPIMAGLESFASRVLNNLWNALQKFYPVEDGLVDEVIHTSGLHHAHGSRLRDNFVGRSPLLKQCLSALKENKHQLLLLIGKPGCGKSALMASLVQEYASSPSVCSSALCTLVHFVGAAPGSANVIAILRQLCSELIRRFALNKDIPQEFKNLVTVFAECLTEAASMCSSPLVLFMDGVDLLDDVHHARNMEWLPKELPQNVVFVISSKERTDTYSSLLRREHHLIQVGPLDMWEKALVVRENLARHRKQLDESAFNNQMKLLLAKREANLPLFLSLACEELRVFGVYEEISAKLRSMPHTLPLLLRDVLCRLESDHDPKIIASSLLFLLCSRSGLTESDLHHLLSLQEMFGREKMRLSDVANVFLKPECLMPRAKFSRILRSLACFMRPTSGDNHLLNLGHGDICQAVRQRYLTSNDLEQTIHSVIAAYYYSMADPNFDRTWNGKTRAAFAQLPHHLCCAAEYTELYDILSDLRFIEAKCVLGMASDLLEDFHLQTPKASKAQEREKARILATPRTQAFLTFISSNVHILSRFPQLCLQQAINESAESEVYRNAKEKVGEQSMSLIEWTNRPRVADPCVFTMYNPQERISTIAASKDNLCFAVGTFDNIVRLYDMQTCKELQSFVGHSDPITAICFTGSGLLCSASIDKTLSLWSLRDGHRIAVMKGHKRRVTACACNADWIVSVGWDAAVRIWDAKTGEGKGFLTGEPRPLNCVAFNPNSSNVIATGSWDSAIRMWDVFHKKRVAVLRGHQTSVRDLAFSPCGSYVASAALDGEVKLWSSFNGTQVGLLKGHHLPINKLCYDACGLRLITASDDCKIKVWSGHLGKILFSLSEEEGARGVSSTAFSPDGTRLACGCHEGHVLLYNVLSGCLLKTQKLHSAAVRALAFSPDGECIASGSDDASIRLFTGALLEGHTKPITCLAFGDRYLVSTSEDSETRIFRVIDLSGGKKQSLCQPKFVLRGHDGVISCCALNQDETQLVTGGRDMDIHIWDLESASEPFVASSLPACHADWINTVAWSNTGDFIVTGSNDFSLKLWDVKSQKEKLTLVGHTAIISHVAYKFGCIVSSSLDGTVKIWSHKGTEITTLHGHSQRVNGCDIHVQVEQIEEKNEEEISDWATEIELEEWKAKHDVNKLGKRDVKGNEIASLNGHSKAVASVSCSSNNNLCSSAINGEIKLWKIPRASEHCPSPHDAPVSAMAAFRSTLVTGSRDGSICIWTIDADSPKPQPKLTLQAHDKEVLAVALHFDTMATASMDCSIRLWSFKEVEGNFKILLKCTKKSPSPVTSLKSIPLTAFVVATQWAGDVSLLDMKIMKLKNISEYAGHADWILAADANYRTLVTCSADEKIKLIDFNSNENGIELNSKCTKVIKYNQGSKANWLTSVAVFDRWAVVGDLNGQLTKIDANSVVTKLAHNGAITACATNGSTIVTASADGTLKLWNPTLDQIGQFFCKSPVLSLHLMKQNNCCLLVTGDELGNVNFLRWKQD</sequence>
<dbReference type="Pfam" id="PF25048">
    <property type="entry name" value="Beta-prop_TEP1_C"/>
    <property type="match status" value="1"/>
</dbReference>
<feature type="repeat" description="WD" evidence="3">
    <location>
        <begin position="1614"/>
        <end position="1656"/>
    </location>
</feature>
<evidence type="ECO:0000256" key="2">
    <source>
        <dbReference type="ARBA" id="ARBA00022737"/>
    </source>
</evidence>
<keyword evidence="1 3" id="KW-0853">WD repeat</keyword>
<feature type="compositionally biased region" description="Basic and acidic residues" evidence="4">
    <location>
        <begin position="301"/>
        <end position="311"/>
    </location>
</feature>
<dbReference type="OMA" id="WQILPKG"/>
<reference evidence="8" key="1">
    <citation type="submission" date="2012-12" db="EMBL/GenBank/DDBJ databases">
        <authorList>
            <person name="Hellsten U."/>
            <person name="Grimwood J."/>
            <person name="Chapman J.A."/>
            <person name="Shapiro H."/>
            <person name="Aerts A."/>
            <person name="Otillar R.P."/>
            <person name="Terry A.Y."/>
            <person name="Boore J.L."/>
            <person name="Simakov O."/>
            <person name="Marletaz F."/>
            <person name="Cho S.-J."/>
            <person name="Edsinger-Gonzales E."/>
            <person name="Havlak P."/>
            <person name="Kuo D.-H."/>
            <person name="Larsson T."/>
            <person name="Lv J."/>
            <person name="Arendt D."/>
            <person name="Savage R."/>
            <person name="Osoegawa K."/>
            <person name="de Jong P."/>
            <person name="Lindberg D.R."/>
            <person name="Seaver E.C."/>
            <person name="Weisblat D.A."/>
            <person name="Putnam N.H."/>
            <person name="Grigoriev I.V."/>
            <person name="Rokhsar D.S."/>
        </authorList>
    </citation>
    <scope>NUCLEOTIDE SEQUENCE</scope>
    <source>
        <strain evidence="8">I ESC-2004</strain>
    </source>
</reference>
<feature type="repeat" description="WD" evidence="3">
    <location>
        <begin position="1785"/>
        <end position="1816"/>
    </location>
</feature>
<keyword evidence="2" id="KW-0677">Repeat</keyword>
<reference evidence="7" key="3">
    <citation type="submission" date="2015-06" db="UniProtKB">
        <authorList>
            <consortium name="EnsemblMetazoa"/>
        </authorList>
    </citation>
    <scope>IDENTIFICATION</scope>
</reference>
<dbReference type="Pfam" id="PF13191">
    <property type="entry name" value="AAA_16"/>
    <property type="match status" value="1"/>
</dbReference>
<dbReference type="SUPFAM" id="SSF52540">
    <property type="entry name" value="P-loop containing nucleoside triphosphate hydrolases"/>
    <property type="match status" value="1"/>
</dbReference>
<dbReference type="EMBL" id="AMQN01007870">
    <property type="status" value="NOT_ANNOTATED_CDS"/>
    <property type="molecule type" value="Genomic_DNA"/>
</dbReference>
<dbReference type="InterPro" id="IPR019775">
    <property type="entry name" value="WD40_repeat_CS"/>
</dbReference>
<dbReference type="Pfam" id="PF00400">
    <property type="entry name" value="WD40"/>
    <property type="match status" value="10"/>
</dbReference>
<dbReference type="Gene3D" id="1.25.40.370">
    <property type="match status" value="1"/>
</dbReference>
<dbReference type="SUPFAM" id="SSF140864">
    <property type="entry name" value="TROVE domain-like"/>
    <property type="match status" value="1"/>
</dbReference>
<protein>
    <recommendedName>
        <fullName evidence="5">TROVE domain-containing protein</fullName>
    </recommendedName>
</protein>
<dbReference type="PROSITE" id="PS50294">
    <property type="entry name" value="WD_REPEATS_REGION"/>
    <property type="match status" value="8"/>
</dbReference>
<name>R7UPJ1_CAPTE</name>
<dbReference type="Gene3D" id="3.40.50.300">
    <property type="entry name" value="P-loop containing nucleotide triphosphate hydrolases"/>
    <property type="match status" value="1"/>
</dbReference>
<feature type="region of interest" description="Disordered" evidence="4">
    <location>
        <begin position="465"/>
        <end position="487"/>
    </location>
</feature>
<dbReference type="Pfam" id="PF17908">
    <property type="entry name" value="APAF1_C"/>
    <property type="match status" value="1"/>
</dbReference>
<feature type="repeat" description="WD" evidence="3">
    <location>
        <begin position="1657"/>
        <end position="1689"/>
    </location>
</feature>
<dbReference type="GO" id="GO:0003720">
    <property type="term" value="F:telomerase activity"/>
    <property type="evidence" value="ECO:0007669"/>
    <property type="project" value="TreeGrafter"/>
</dbReference>
<dbReference type="InterPro" id="IPR056828">
    <property type="entry name" value="Beta-prop_TEP1_C"/>
</dbReference>
<evidence type="ECO:0000313" key="6">
    <source>
        <dbReference type="EMBL" id="ELU05341.1"/>
    </source>
</evidence>
<dbReference type="SMART" id="SM00320">
    <property type="entry name" value="WD40"/>
    <property type="match status" value="17"/>
</dbReference>
<dbReference type="InterPro" id="IPR056829">
    <property type="entry name" value="Beta-prop_TEP1_2nd"/>
</dbReference>
<feature type="repeat" description="WD" evidence="3">
    <location>
        <begin position="1870"/>
        <end position="1911"/>
    </location>
</feature>
<feature type="domain" description="TROVE" evidence="5">
    <location>
        <begin position="103"/>
        <end position="544"/>
    </location>
</feature>
<dbReference type="InterPro" id="IPR036322">
    <property type="entry name" value="WD40_repeat_dom_sf"/>
</dbReference>
<dbReference type="PANTHER" id="PTHR44791:SF1">
    <property type="entry name" value="TELOMERASE PROTEIN COMPONENT 1"/>
    <property type="match status" value="1"/>
</dbReference>
<feature type="repeat" description="WD" evidence="3">
    <location>
        <begin position="1574"/>
        <end position="1609"/>
    </location>
</feature>
<feature type="repeat" description="WD" evidence="3">
    <location>
        <begin position="1699"/>
        <end position="1731"/>
    </location>
</feature>
<dbReference type="InterPro" id="IPR041664">
    <property type="entry name" value="AAA_16"/>
</dbReference>
<organism evidence="6">
    <name type="scientific">Capitella teleta</name>
    <name type="common">Polychaete worm</name>
    <dbReference type="NCBI Taxonomy" id="283909"/>
    <lineage>
        <taxon>Eukaryota</taxon>
        <taxon>Metazoa</taxon>
        <taxon>Spiralia</taxon>
        <taxon>Lophotrochozoa</taxon>
        <taxon>Annelida</taxon>
        <taxon>Polychaeta</taxon>
        <taxon>Sedentaria</taxon>
        <taxon>Scolecida</taxon>
        <taxon>Capitellidae</taxon>
        <taxon>Capitella</taxon>
    </lineage>
</organism>
<dbReference type="OrthoDB" id="427368at2759"/>
<dbReference type="CDD" id="cd00200">
    <property type="entry name" value="WD40"/>
    <property type="match status" value="2"/>
</dbReference>
<evidence type="ECO:0000256" key="3">
    <source>
        <dbReference type="PROSITE-ProRule" id="PRU00221"/>
    </source>
</evidence>
<reference evidence="6 8" key="2">
    <citation type="journal article" date="2013" name="Nature">
        <title>Insights into bilaterian evolution from three spiralian genomes.</title>
        <authorList>
            <person name="Simakov O."/>
            <person name="Marletaz F."/>
            <person name="Cho S.J."/>
            <person name="Edsinger-Gonzales E."/>
            <person name="Havlak P."/>
            <person name="Hellsten U."/>
            <person name="Kuo D.H."/>
            <person name="Larsson T."/>
            <person name="Lv J."/>
            <person name="Arendt D."/>
            <person name="Savage R."/>
            <person name="Osoegawa K."/>
            <person name="de Jong P."/>
            <person name="Grimwood J."/>
            <person name="Chapman J.A."/>
            <person name="Shapiro H."/>
            <person name="Aerts A."/>
            <person name="Otillar R.P."/>
            <person name="Terry A.Y."/>
            <person name="Boore J.L."/>
            <person name="Grigoriev I.V."/>
            <person name="Lindberg D.R."/>
            <person name="Seaver E.C."/>
            <person name="Weisblat D.A."/>
            <person name="Putnam N.H."/>
            <person name="Rokhsar D.S."/>
        </authorList>
    </citation>
    <scope>NUCLEOTIDE SEQUENCE</scope>
    <source>
        <strain evidence="6 8">I ESC-2004</strain>
    </source>
</reference>
<feature type="region of interest" description="Disordered" evidence="4">
    <location>
        <begin position="30"/>
        <end position="53"/>
    </location>
</feature>
<feature type="compositionally biased region" description="Acidic residues" evidence="4">
    <location>
        <begin position="473"/>
        <end position="487"/>
    </location>
</feature>
<dbReference type="PROSITE" id="PS50082">
    <property type="entry name" value="WD_REPEATS_2"/>
    <property type="match status" value="12"/>
</dbReference>
<dbReference type="PANTHER" id="PTHR44791">
    <property type="entry name" value="TELOMERASE PROTEIN COMPONENT 1 TEP1"/>
    <property type="match status" value="1"/>
</dbReference>
<dbReference type="InterPro" id="IPR052652">
    <property type="entry name" value="Telomerase_Complex_Comp"/>
</dbReference>
<dbReference type="EMBL" id="KB301608">
    <property type="protein sequence ID" value="ELU05341.1"/>
    <property type="molecule type" value="Genomic_DNA"/>
</dbReference>
<evidence type="ECO:0000259" key="5">
    <source>
        <dbReference type="PROSITE" id="PS50988"/>
    </source>
</evidence>
<dbReference type="InterPro" id="IPR015943">
    <property type="entry name" value="WD40/YVTN_repeat-like_dom_sf"/>
</dbReference>
<dbReference type="Pfam" id="PF05731">
    <property type="entry name" value="TROVE"/>
    <property type="match status" value="1"/>
</dbReference>
<dbReference type="PROSITE" id="PS00678">
    <property type="entry name" value="WD_REPEATS_1"/>
    <property type="match status" value="4"/>
</dbReference>
<feature type="repeat" description="WD" evidence="3">
    <location>
        <begin position="1533"/>
        <end position="1573"/>
    </location>
</feature>
<dbReference type="PROSITE" id="PS50988">
    <property type="entry name" value="TROVE"/>
    <property type="match status" value="1"/>
</dbReference>
<evidence type="ECO:0000256" key="4">
    <source>
        <dbReference type="SAM" id="MobiDB-lite"/>
    </source>
</evidence>
<gene>
    <name evidence="6" type="ORF">CAPTEDRAFT_193037</name>
</gene>
<dbReference type="GO" id="GO:0000722">
    <property type="term" value="P:telomere maintenance via recombination"/>
    <property type="evidence" value="ECO:0007669"/>
    <property type="project" value="TreeGrafter"/>
</dbReference>
<dbReference type="InterPro" id="IPR020472">
    <property type="entry name" value="WD40_PAC1"/>
</dbReference>
<dbReference type="InterPro" id="IPR037214">
    <property type="entry name" value="TROVE_dom_sf"/>
</dbReference>
<dbReference type="InterPro" id="IPR027417">
    <property type="entry name" value="P-loop_NTPase"/>
</dbReference>
<dbReference type="GO" id="GO:0005697">
    <property type="term" value="C:telomerase holoenzyme complex"/>
    <property type="evidence" value="ECO:0007669"/>
    <property type="project" value="TreeGrafter"/>
</dbReference>
<dbReference type="Pfam" id="PF25469">
    <property type="entry name" value="WHD_NWD1"/>
    <property type="match status" value="1"/>
</dbReference>
<evidence type="ECO:0000256" key="1">
    <source>
        <dbReference type="ARBA" id="ARBA00022574"/>
    </source>
</evidence>
<feature type="compositionally biased region" description="Basic residues" evidence="4">
    <location>
        <begin position="280"/>
        <end position="300"/>
    </location>
</feature>
<dbReference type="HOGENOM" id="CLU_000342_0_0_1"/>
<dbReference type="Gene3D" id="2.130.10.10">
    <property type="entry name" value="YVTN repeat-like/Quinoprotein amine dehydrogenase"/>
    <property type="match status" value="6"/>
</dbReference>
<feature type="region of interest" description="Disordered" evidence="4">
    <location>
        <begin position="258"/>
        <end position="325"/>
    </location>
</feature>